<dbReference type="InterPro" id="IPR005821">
    <property type="entry name" value="Ion_trans_dom"/>
</dbReference>
<keyword evidence="12" id="KW-1185">Reference proteome</keyword>
<feature type="coiled-coil region" evidence="6">
    <location>
        <begin position="94"/>
        <end position="128"/>
    </location>
</feature>
<keyword evidence="11" id="KW-0813">Transport</keyword>
<dbReference type="Gene3D" id="1.10.287.70">
    <property type="match status" value="1"/>
</dbReference>
<evidence type="ECO:0000259" key="8">
    <source>
        <dbReference type="PROSITE" id="PS50222"/>
    </source>
</evidence>
<feature type="transmembrane region" description="Helical" evidence="7">
    <location>
        <begin position="395"/>
        <end position="420"/>
    </location>
</feature>
<evidence type="ECO:0000256" key="3">
    <source>
        <dbReference type="ARBA" id="ARBA00022837"/>
    </source>
</evidence>
<dbReference type="GO" id="GO:0001518">
    <property type="term" value="C:voltage-gated sodium channel complex"/>
    <property type="evidence" value="ECO:0007669"/>
    <property type="project" value="TreeGrafter"/>
</dbReference>
<dbReference type="CDD" id="cd00051">
    <property type="entry name" value="EFh"/>
    <property type="match status" value="1"/>
</dbReference>
<feature type="domain" description="EF-hand" evidence="8">
    <location>
        <begin position="509"/>
        <end position="544"/>
    </location>
</feature>
<keyword evidence="4 7" id="KW-1133">Transmembrane helix</keyword>
<dbReference type="GO" id="GO:0005509">
    <property type="term" value="F:calcium ion binding"/>
    <property type="evidence" value="ECO:0007669"/>
    <property type="project" value="InterPro"/>
</dbReference>
<comment type="subcellular location">
    <subcellularLocation>
        <location evidence="1">Membrane</location>
        <topology evidence="1">Multi-pass membrane protein</topology>
    </subcellularLocation>
</comment>
<keyword evidence="6" id="KW-0175">Coiled coil</keyword>
<dbReference type="EMBL" id="CAMXCT020005891">
    <property type="protein sequence ID" value="CAL1166896.1"/>
    <property type="molecule type" value="Genomic_DNA"/>
</dbReference>
<dbReference type="SUPFAM" id="SSF81324">
    <property type="entry name" value="Voltage-gated potassium channels"/>
    <property type="match status" value="1"/>
</dbReference>
<reference evidence="10" key="2">
    <citation type="submission" date="2024-04" db="EMBL/GenBank/DDBJ databases">
        <authorList>
            <person name="Chen Y."/>
            <person name="Shah S."/>
            <person name="Dougan E. K."/>
            <person name="Thang M."/>
            <person name="Chan C."/>
        </authorList>
    </citation>
    <scope>NUCLEOTIDE SEQUENCE [LARGE SCALE GENOMIC DNA]</scope>
</reference>
<name>A0A9P1DNT0_9DINO</name>
<dbReference type="InterPro" id="IPR027359">
    <property type="entry name" value="Volt_channel_dom_sf"/>
</dbReference>
<dbReference type="PANTHER" id="PTHR10037:SF293">
    <property type="entry name" value="EF-HAND DOMAIN-CONTAINING PROTEIN"/>
    <property type="match status" value="1"/>
</dbReference>
<dbReference type="InterPro" id="IPR043203">
    <property type="entry name" value="VGCC_Ca_Na"/>
</dbReference>
<evidence type="ECO:0000256" key="4">
    <source>
        <dbReference type="ARBA" id="ARBA00022989"/>
    </source>
</evidence>
<dbReference type="GO" id="GO:0086010">
    <property type="term" value="P:membrane depolarization during action potential"/>
    <property type="evidence" value="ECO:0007669"/>
    <property type="project" value="TreeGrafter"/>
</dbReference>
<dbReference type="EMBL" id="CAMXCT010005891">
    <property type="protein sequence ID" value="CAI4013521.1"/>
    <property type="molecule type" value="Genomic_DNA"/>
</dbReference>
<feature type="domain" description="EF-hand" evidence="8">
    <location>
        <begin position="552"/>
        <end position="587"/>
    </location>
</feature>
<keyword evidence="11" id="KW-0407">Ion channel</keyword>
<feature type="transmembrane region" description="Helical" evidence="7">
    <location>
        <begin position="475"/>
        <end position="495"/>
    </location>
</feature>
<sequence length="633" mass="71603">MDSADWKAIHHYLQAEFGILRQELSDIGQKLGNARWDTEKMSKDVFQRRVSNAVMKLERSDSMHRPVTPVTRRISLSVVSPRLSPPPQIVHVEHETENDNCNFDEKEMKETENQLTRFDSEVESVNEVETEIQPVITGDGFPHEPVIGDLVGTPSLPGSMPSESKDILTKKNSKKWEQASQRWADSMEGSQQKLNLFEHKKETADAFGRGMGLVSRAEDAKQEKSFSSNFHRRCYKVVTSNYFELLTIFLISSSALQIGLSTNWMAENLVDTTSSEHRIIEVIYCIIFTAELMLRLTAYRLAFFTQVGWAWNVFDLLLVGVQLLEELLMALSSGGDGAGTVQGTVGALQQMSPTTLLRIARVLRAVRVLRILRIALMAEDLRLLVSCLLYCSKPFFWTAVLLGLMIYIVAIYLTQIVLVYRVEGDIGVSLSLEPYFGSVPQSMLSLFQGMTGGIDWENMVTPVFRDISTLAGSMLVLFMAFAILGVMNVVTGTFVQNAICRAEEVKDMQRAMKARRLFKSLDDDETGQISFKEILNHTKDREVLAFFRDLDIEPSEAKFLFDMLDINQSGSIDFEEFLNGCIRLQGSAKAIDMLVVTRETRLAFEQLSGHMRRFQAELSILTEKLMGWKRQES</sequence>
<evidence type="ECO:0000256" key="6">
    <source>
        <dbReference type="SAM" id="Coils"/>
    </source>
</evidence>
<dbReference type="OrthoDB" id="431647at2759"/>
<dbReference type="Gene3D" id="1.20.120.350">
    <property type="entry name" value="Voltage-gated potassium channels. Chain C"/>
    <property type="match status" value="1"/>
</dbReference>
<dbReference type="AlphaFoldDB" id="A0A9P1DNT0"/>
<reference evidence="9" key="1">
    <citation type="submission" date="2022-10" db="EMBL/GenBank/DDBJ databases">
        <authorList>
            <person name="Chen Y."/>
            <person name="Dougan E. K."/>
            <person name="Chan C."/>
            <person name="Rhodes N."/>
            <person name="Thang M."/>
        </authorList>
    </citation>
    <scope>NUCLEOTIDE SEQUENCE</scope>
</reference>
<evidence type="ECO:0000313" key="9">
    <source>
        <dbReference type="EMBL" id="CAI4013521.1"/>
    </source>
</evidence>
<dbReference type="SMART" id="SM00054">
    <property type="entry name" value="EFh"/>
    <property type="match status" value="2"/>
</dbReference>
<dbReference type="Gene3D" id="1.10.238.10">
    <property type="entry name" value="EF-hand"/>
    <property type="match status" value="1"/>
</dbReference>
<dbReference type="PROSITE" id="PS50222">
    <property type="entry name" value="EF_HAND_2"/>
    <property type="match status" value="2"/>
</dbReference>
<evidence type="ECO:0000313" key="10">
    <source>
        <dbReference type="EMBL" id="CAL1166896.1"/>
    </source>
</evidence>
<feature type="transmembrane region" description="Helical" evidence="7">
    <location>
        <begin position="278"/>
        <end position="294"/>
    </location>
</feature>
<evidence type="ECO:0000256" key="5">
    <source>
        <dbReference type="ARBA" id="ARBA00023136"/>
    </source>
</evidence>
<keyword evidence="11" id="KW-0406">Ion transport</keyword>
<dbReference type="GO" id="GO:0070509">
    <property type="term" value="P:calcium ion import"/>
    <property type="evidence" value="ECO:0007669"/>
    <property type="project" value="TreeGrafter"/>
</dbReference>
<evidence type="ECO:0000256" key="7">
    <source>
        <dbReference type="SAM" id="Phobius"/>
    </source>
</evidence>
<evidence type="ECO:0000313" key="11">
    <source>
        <dbReference type="EMBL" id="CAL4800833.1"/>
    </source>
</evidence>
<dbReference type="PANTHER" id="PTHR10037">
    <property type="entry name" value="VOLTAGE-GATED CATION CHANNEL CALCIUM AND SODIUM"/>
    <property type="match status" value="1"/>
</dbReference>
<keyword evidence="2 7" id="KW-0812">Transmembrane</keyword>
<evidence type="ECO:0000313" key="12">
    <source>
        <dbReference type="Proteomes" id="UP001152797"/>
    </source>
</evidence>
<evidence type="ECO:0000256" key="2">
    <source>
        <dbReference type="ARBA" id="ARBA00022692"/>
    </source>
</evidence>
<gene>
    <name evidence="9" type="ORF">C1SCF055_LOCUS38483</name>
</gene>
<keyword evidence="3" id="KW-0106">Calcium</keyword>
<dbReference type="Proteomes" id="UP001152797">
    <property type="component" value="Unassembled WGS sequence"/>
</dbReference>
<dbReference type="PROSITE" id="PS00018">
    <property type="entry name" value="EF_HAND_1"/>
    <property type="match status" value="2"/>
</dbReference>
<dbReference type="InterPro" id="IPR018247">
    <property type="entry name" value="EF_Hand_1_Ca_BS"/>
</dbReference>
<accession>A0A9P1DNT0</accession>
<organism evidence="9">
    <name type="scientific">Cladocopium goreaui</name>
    <dbReference type="NCBI Taxonomy" id="2562237"/>
    <lineage>
        <taxon>Eukaryota</taxon>
        <taxon>Sar</taxon>
        <taxon>Alveolata</taxon>
        <taxon>Dinophyceae</taxon>
        <taxon>Suessiales</taxon>
        <taxon>Symbiodiniaceae</taxon>
        <taxon>Cladocopium</taxon>
    </lineage>
</organism>
<keyword evidence="5 7" id="KW-0472">Membrane</keyword>
<dbReference type="Pfam" id="PF13499">
    <property type="entry name" value="EF-hand_7"/>
    <property type="match status" value="1"/>
</dbReference>
<dbReference type="Pfam" id="PF00520">
    <property type="entry name" value="Ion_trans"/>
    <property type="match status" value="1"/>
</dbReference>
<comment type="caution">
    <text evidence="9">The sequence shown here is derived from an EMBL/GenBank/DDBJ whole genome shotgun (WGS) entry which is preliminary data.</text>
</comment>
<dbReference type="GO" id="GO:0008332">
    <property type="term" value="F:low voltage-gated calcium channel activity"/>
    <property type="evidence" value="ECO:0007669"/>
    <property type="project" value="TreeGrafter"/>
</dbReference>
<feature type="transmembrane region" description="Helical" evidence="7">
    <location>
        <begin position="242"/>
        <end position="266"/>
    </location>
</feature>
<proteinExistence type="predicted"/>
<dbReference type="GO" id="GO:0005248">
    <property type="term" value="F:voltage-gated sodium channel activity"/>
    <property type="evidence" value="ECO:0007669"/>
    <property type="project" value="TreeGrafter"/>
</dbReference>
<dbReference type="InterPro" id="IPR002048">
    <property type="entry name" value="EF_hand_dom"/>
</dbReference>
<dbReference type="EMBL" id="CAMXCT030005891">
    <property type="protein sequence ID" value="CAL4800833.1"/>
    <property type="molecule type" value="Genomic_DNA"/>
</dbReference>
<protein>
    <submittedName>
        <fullName evidence="11">Sodium channel protein type 11 subunit alpha</fullName>
    </submittedName>
</protein>
<evidence type="ECO:0000256" key="1">
    <source>
        <dbReference type="ARBA" id="ARBA00004141"/>
    </source>
</evidence>
<dbReference type="InterPro" id="IPR011992">
    <property type="entry name" value="EF-hand-dom_pair"/>
</dbReference>
<dbReference type="SUPFAM" id="SSF47473">
    <property type="entry name" value="EF-hand"/>
    <property type="match status" value="1"/>
</dbReference>